<feature type="transmembrane region" description="Helical" evidence="6">
    <location>
        <begin position="190"/>
        <end position="209"/>
    </location>
</feature>
<evidence type="ECO:0000313" key="10">
    <source>
        <dbReference type="EMBL" id="PIE20623.1"/>
    </source>
</evidence>
<evidence type="ECO:0000259" key="8">
    <source>
        <dbReference type="PROSITE" id="PS50192"/>
    </source>
</evidence>
<dbReference type="GO" id="GO:0006935">
    <property type="term" value="P:chemotaxis"/>
    <property type="evidence" value="ECO:0007669"/>
    <property type="project" value="InterPro"/>
</dbReference>
<feature type="transmembrane region" description="Helical" evidence="6">
    <location>
        <begin position="12"/>
        <end position="32"/>
    </location>
</feature>
<dbReference type="CDD" id="cd11386">
    <property type="entry name" value="MCP_signal"/>
    <property type="match status" value="1"/>
</dbReference>
<evidence type="ECO:0000256" key="3">
    <source>
        <dbReference type="ARBA" id="ARBA00023224"/>
    </source>
</evidence>
<dbReference type="PANTHER" id="PTHR32089:SF120">
    <property type="entry name" value="METHYL-ACCEPTING CHEMOTAXIS PROTEIN TLPQ"/>
    <property type="match status" value="1"/>
</dbReference>
<evidence type="ECO:0000256" key="2">
    <source>
        <dbReference type="ARBA" id="ARBA00022519"/>
    </source>
</evidence>
<sequence>MKFEGLSIQAKINASLILVFLIILASSLTAIYKSESRLVSDVVKKNTINTADTYFDSINILMMSGAMSNRSALQKKILAIPDVTEARIIRGDLVSNVYGPGTSDASIVDDLDRRAMNGEHVIEEIDDEKGHRLTVVTPMKALPDYKGTNCLLCHQTDEGAILGAVRVTYSFENLNNTIRDNLIRVASTKIALFIVGLLLISFLLSRLVVRPIKQMGNTINTIRENSDLKQRIDINSRDEIGVMSDSLNTMLADFHASLTQVSDTVHQLSASSTSINSIADMTNNAVNNQQIQTSSVASAMEQMEAATRTVEGSTENTVSASDFALEQSTEGTVITDQTIQAIEALKQNIDKALSVINKLDEQSQSVGTVLEVIQKIAEQTNLLALNAAIEAARAGEQGRGFAVVADEVRALASKTRNSTAEINTIIEELQQGARDAVMVMDDAHKSAETGVIKVQEASDALTRIAEEIRVINNMNHMVSSSVKEQITMASSVEKSVHEITRTTEYTSERAGKLNDVAHELNMLAGHLKSMVQKFKL</sequence>
<keyword evidence="6" id="KW-0812">Transmembrane</keyword>
<feature type="domain" description="T-SNARE coiled-coil homology" evidence="8">
    <location>
        <begin position="451"/>
        <end position="513"/>
    </location>
</feature>
<dbReference type="InterPro" id="IPR003660">
    <property type="entry name" value="HAMP_dom"/>
</dbReference>
<dbReference type="PROSITE" id="PS50885">
    <property type="entry name" value="HAMP"/>
    <property type="match status" value="1"/>
</dbReference>
<gene>
    <name evidence="10" type="ORF">CSA61_01460</name>
</gene>
<comment type="caution">
    <text evidence="10">The sequence shown here is derived from an EMBL/GenBank/DDBJ whole genome shotgun (WGS) entry which is preliminary data.</text>
</comment>
<dbReference type="SMART" id="SM00283">
    <property type="entry name" value="MA"/>
    <property type="match status" value="1"/>
</dbReference>
<dbReference type="FunFam" id="1.10.287.950:FF:000001">
    <property type="entry name" value="Methyl-accepting chemotaxis sensory transducer"/>
    <property type="match status" value="1"/>
</dbReference>
<dbReference type="PROSITE" id="PS50192">
    <property type="entry name" value="T_SNARE"/>
    <property type="match status" value="1"/>
</dbReference>
<dbReference type="GO" id="GO:0005886">
    <property type="term" value="C:plasma membrane"/>
    <property type="evidence" value="ECO:0007669"/>
    <property type="project" value="UniProtKB-SubCell"/>
</dbReference>
<evidence type="ECO:0000256" key="4">
    <source>
        <dbReference type="ARBA" id="ARBA00029447"/>
    </source>
</evidence>
<dbReference type="Gene3D" id="1.10.287.950">
    <property type="entry name" value="Methyl-accepting chemotaxis protein"/>
    <property type="match status" value="1"/>
</dbReference>
<evidence type="ECO:0000256" key="5">
    <source>
        <dbReference type="PROSITE-ProRule" id="PRU00284"/>
    </source>
</evidence>
<dbReference type="CDD" id="cd06225">
    <property type="entry name" value="HAMP"/>
    <property type="match status" value="1"/>
</dbReference>
<keyword evidence="2" id="KW-0997">Cell inner membrane</keyword>
<comment type="similarity">
    <text evidence="4">Belongs to the methyl-accepting chemotaxis (MCP) protein family.</text>
</comment>
<dbReference type="EMBL" id="PDSG01000005">
    <property type="protein sequence ID" value="PIE20623.1"/>
    <property type="molecule type" value="Genomic_DNA"/>
</dbReference>
<protein>
    <submittedName>
        <fullName evidence="10">Methyl-accepting chemotaxis protein</fullName>
    </submittedName>
</protein>
<reference evidence="10 11" key="1">
    <citation type="submission" date="2017-10" db="EMBL/GenBank/DDBJ databases">
        <title>Novel microbial diversity and functional potential in the marine mammal oral microbiome.</title>
        <authorList>
            <person name="Dudek N.K."/>
            <person name="Sun C.L."/>
            <person name="Burstein D."/>
            <person name="Kantor R.S."/>
            <person name="Aliaga Goltsman D.S."/>
            <person name="Bik E.M."/>
            <person name="Thomas B.C."/>
            <person name="Banfield J.F."/>
            <person name="Relman D.A."/>
        </authorList>
    </citation>
    <scope>NUCLEOTIDE SEQUENCE [LARGE SCALE GENOMIC DNA]</scope>
    <source>
        <strain evidence="10">DOLJORAL78_49_30</strain>
    </source>
</reference>
<keyword evidence="6" id="KW-0472">Membrane</keyword>
<dbReference type="SMART" id="SM00304">
    <property type="entry name" value="HAMP"/>
    <property type="match status" value="1"/>
</dbReference>
<dbReference type="GO" id="GO:0004888">
    <property type="term" value="F:transmembrane signaling receptor activity"/>
    <property type="evidence" value="ECO:0007669"/>
    <property type="project" value="InterPro"/>
</dbReference>
<dbReference type="SUPFAM" id="SSF58104">
    <property type="entry name" value="Methyl-accepting chemotaxis protein (MCP) signaling domain"/>
    <property type="match status" value="1"/>
</dbReference>
<dbReference type="Pfam" id="PF00015">
    <property type="entry name" value="MCPsignal"/>
    <property type="match status" value="1"/>
</dbReference>
<dbReference type="AlphaFoldDB" id="A0A2G6JB30"/>
<dbReference type="InterPro" id="IPR004090">
    <property type="entry name" value="Chemotax_Me-accpt_rcpt"/>
</dbReference>
<name>A0A2G6JB30_NEPCE</name>
<accession>A0A2G6JB30</accession>
<dbReference type="GO" id="GO:0007165">
    <property type="term" value="P:signal transduction"/>
    <property type="evidence" value="ECO:0007669"/>
    <property type="project" value="UniProtKB-KW"/>
</dbReference>
<organism evidence="10 11">
    <name type="scientific">Neptuniibacter caesariensis</name>
    <dbReference type="NCBI Taxonomy" id="207954"/>
    <lineage>
        <taxon>Bacteria</taxon>
        <taxon>Pseudomonadati</taxon>
        <taxon>Pseudomonadota</taxon>
        <taxon>Gammaproteobacteria</taxon>
        <taxon>Oceanospirillales</taxon>
        <taxon>Oceanospirillaceae</taxon>
        <taxon>Neptuniibacter</taxon>
    </lineage>
</organism>
<feature type="domain" description="Methyl-accepting transducer" evidence="7">
    <location>
        <begin position="264"/>
        <end position="500"/>
    </location>
</feature>
<dbReference type="PRINTS" id="PR00260">
    <property type="entry name" value="CHEMTRNSDUCR"/>
</dbReference>
<evidence type="ECO:0000256" key="6">
    <source>
        <dbReference type="SAM" id="Phobius"/>
    </source>
</evidence>
<dbReference type="InterPro" id="IPR000727">
    <property type="entry name" value="T_SNARE_dom"/>
</dbReference>
<proteinExistence type="inferred from homology"/>
<comment type="subcellular location">
    <subcellularLocation>
        <location evidence="1">Cell inner membrane</location>
        <topology evidence="1">Multi-pass membrane protein</topology>
    </subcellularLocation>
</comment>
<dbReference type="InterPro" id="IPR004089">
    <property type="entry name" value="MCPsignal_dom"/>
</dbReference>
<dbReference type="Gene3D" id="3.30.450.290">
    <property type="match status" value="1"/>
</dbReference>
<dbReference type="PANTHER" id="PTHR32089">
    <property type="entry name" value="METHYL-ACCEPTING CHEMOTAXIS PROTEIN MCPB"/>
    <property type="match status" value="1"/>
</dbReference>
<evidence type="ECO:0000313" key="11">
    <source>
        <dbReference type="Proteomes" id="UP000242733"/>
    </source>
</evidence>
<feature type="domain" description="HAMP" evidence="9">
    <location>
        <begin position="206"/>
        <end position="259"/>
    </location>
</feature>
<keyword evidence="6" id="KW-1133">Transmembrane helix</keyword>
<keyword evidence="2" id="KW-1003">Cell membrane</keyword>
<evidence type="ECO:0000259" key="7">
    <source>
        <dbReference type="PROSITE" id="PS50111"/>
    </source>
</evidence>
<evidence type="ECO:0000259" key="9">
    <source>
        <dbReference type="PROSITE" id="PS50885"/>
    </source>
</evidence>
<dbReference type="Pfam" id="PF00672">
    <property type="entry name" value="HAMP"/>
    <property type="match status" value="1"/>
</dbReference>
<dbReference type="Proteomes" id="UP000242733">
    <property type="component" value="Unassembled WGS sequence"/>
</dbReference>
<dbReference type="PROSITE" id="PS50111">
    <property type="entry name" value="CHEMOTAXIS_TRANSDUC_2"/>
    <property type="match status" value="1"/>
</dbReference>
<evidence type="ECO:0000256" key="1">
    <source>
        <dbReference type="ARBA" id="ARBA00004429"/>
    </source>
</evidence>
<keyword evidence="3 5" id="KW-0807">Transducer</keyword>